<reference evidence="2 3" key="1">
    <citation type="journal article" date="2018" name="PLoS ONE">
        <title>The draft genome of Kipferlia bialata reveals reductive genome evolution in fornicate parasites.</title>
        <authorList>
            <person name="Tanifuji G."/>
            <person name="Takabayashi S."/>
            <person name="Kume K."/>
            <person name="Takagi M."/>
            <person name="Nakayama T."/>
            <person name="Kamikawa R."/>
            <person name="Inagaki Y."/>
            <person name="Hashimoto T."/>
        </authorList>
    </citation>
    <scope>NUCLEOTIDE SEQUENCE [LARGE SCALE GENOMIC DNA]</scope>
    <source>
        <strain evidence="2">NY0173</strain>
    </source>
</reference>
<name>A0A9K3DAG1_9EUKA</name>
<dbReference type="AlphaFoldDB" id="A0A9K3DAG1"/>
<dbReference type="Proteomes" id="UP000265618">
    <property type="component" value="Unassembled WGS sequence"/>
</dbReference>
<proteinExistence type="predicted"/>
<evidence type="ECO:0000256" key="1">
    <source>
        <dbReference type="SAM" id="MobiDB-lite"/>
    </source>
</evidence>
<dbReference type="EMBL" id="BDIP01005970">
    <property type="protein sequence ID" value="GIQ90263.1"/>
    <property type="molecule type" value="Genomic_DNA"/>
</dbReference>
<gene>
    <name evidence="2" type="ORF">KIPB_012994</name>
</gene>
<comment type="caution">
    <text evidence="2">The sequence shown here is derived from an EMBL/GenBank/DDBJ whole genome shotgun (WGS) entry which is preliminary data.</text>
</comment>
<organism evidence="2 3">
    <name type="scientific">Kipferlia bialata</name>
    <dbReference type="NCBI Taxonomy" id="797122"/>
    <lineage>
        <taxon>Eukaryota</taxon>
        <taxon>Metamonada</taxon>
        <taxon>Carpediemonas-like organisms</taxon>
        <taxon>Kipferlia</taxon>
    </lineage>
</organism>
<feature type="region of interest" description="Disordered" evidence="1">
    <location>
        <begin position="1"/>
        <end position="53"/>
    </location>
</feature>
<protein>
    <submittedName>
        <fullName evidence="2">Uncharacterized protein</fullName>
    </submittedName>
</protein>
<keyword evidence="3" id="KW-1185">Reference proteome</keyword>
<evidence type="ECO:0000313" key="3">
    <source>
        <dbReference type="Proteomes" id="UP000265618"/>
    </source>
</evidence>
<feature type="compositionally biased region" description="Basic and acidic residues" evidence="1">
    <location>
        <begin position="23"/>
        <end position="53"/>
    </location>
</feature>
<evidence type="ECO:0000313" key="2">
    <source>
        <dbReference type="EMBL" id="GIQ90263.1"/>
    </source>
</evidence>
<sequence>MEGFGVPPALDTNPLGLPDGIDDLQRQLAKSEREHVTALDERDKQHLVNMERL</sequence>
<accession>A0A9K3DAG1</accession>
<feature type="non-terminal residue" evidence="2">
    <location>
        <position position="1"/>
    </location>
</feature>